<name>A0A8S1AEX7_ARCPL</name>
<sequence length="90" mass="9684">MVLNIKFRRGRQSSRAIRAQAGSAGGRGRPRAAATYRFRDAFSRRPSSAALRRAAGERASPLLAARAPPPPSSIESLVVVGKLERPLFAN</sequence>
<reference evidence="1 2" key="1">
    <citation type="submission" date="2020-04" db="EMBL/GenBank/DDBJ databases">
        <authorList>
            <person name="Wallbank WR R."/>
            <person name="Pardo Diaz C."/>
            <person name="Kozak K."/>
            <person name="Martin S."/>
            <person name="Jiggins C."/>
            <person name="Moest M."/>
            <person name="Warren A I."/>
            <person name="Byers J.R.P. K."/>
            <person name="Montejo-Kovacevich G."/>
            <person name="Yen C E."/>
        </authorList>
    </citation>
    <scope>NUCLEOTIDE SEQUENCE [LARGE SCALE GENOMIC DNA]</scope>
</reference>
<evidence type="ECO:0000313" key="1">
    <source>
        <dbReference type="EMBL" id="CAB3243518.1"/>
    </source>
</evidence>
<comment type="caution">
    <text evidence="1">The sequence shown here is derived from an EMBL/GenBank/DDBJ whole genome shotgun (WGS) entry which is preliminary data.</text>
</comment>
<dbReference type="AlphaFoldDB" id="A0A8S1AEX7"/>
<organism evidence="1 2">
    <name type="scientific">Arctia plantaginis</name>
    <name type="common">Wood tiger moth</name>
    <name type="synonym">Phalaena plantaginis</name>
    <dbReference type="NCBI Taxonomy" id="874455"/>
    <lineage>
        <taxon>Eukaryota</taxon>
        <taxon>Metazoa</taxon>
        <taxon>Ecdysozoa</taxon>
        <taxon>Arthropoda</taxon>
        <taxon>Hexapoda</taxon>
        <taxon>Insecta</taxon>
        <taxon>Pterygota</taxon>
        <taxon>Neoptera</taxon>
        <taxon>Endopterygota</taxon>
        <taxon>Lepidoptera</taxon>
        <taxon>Glossata</taxon>
        <taxon>Ditrysia</taxon>
        <taxon>Noctuoidea</taxon>
        <taxon>Erebidae</taxon>
        <taxon>Arctiinae</taxon>
        <taxon>Arctia</taxon>
    </lineage>
</organism>
<protein>
    <submittedName>
        <fullName evidence="1">Uncharacterized protein</fullName>
    </submittedName>
</protein>
<dbReference type="EMBL" id="CADEBD010000314">
    <property type="protein sequence ID" value="CAB3243518.1"/>
    <property type="molecule type" value="Genomic_DNA"/>
</dbReference>
<gene>
    <name evidence="1" type="ORF">APLA_LOCUS10409</name>
</gene>
<dbReference type="OrthoDB" id="446368at2759"/>
<proteinExistence type="predicted"/>
<dbReference type="Proteomes" id="UP000494256">
    <property type="component" value="Unassembled WGS sequence"/>
</dbReference>
<accession>A0A8S1AEX7</accession>
<evidence type="ECO:0000313" key="2">
    <source>
        <dbReference type="Proteomes" id="UP000494256"/>
    </source>
</evidence>